<accession>A0A914Q485</accession>
<dbReference type="Proteomes" id="UP000887578">
    <property type="component" value="Unplaced"/>
</dbReference>
<sequence length="304" mass="35394">MSCTTIPSKIMAKKSTTEESKNFLSNRNRAFESFHRQSFPFRNSIIRYISKNPASPKIYQKLIKSCKYFFVENPVLLTTKLRYNFKWKAEFNGIRKEVKIDNLPCKLWITSDIFVLAFSEKTVVSSIVSKIYRCDSESLTLQRQTISSDELLILSSNVLALCLVEVIVTNRNGSILVFEKLFNAHTKVMAFQFTFPSSTSTINAKTVKELIKIPHFKNLNKFSFWKVPDIFDIEGFYAYTKKNKHTRFRLYFADTISEGYKKRLNTVIDEILEAKDPNYRPFSIHFNGINSEKEAQLRNMSVKI</sequence>
<dbReference type="WBParaSite" id="PDA_v2.g26135.t1">
    <property type="protein sequence ID" value="PDA_v2.g26135.t1"/>
    <property type="gene ID" value="PDA_v2.g26135"/>
</dbReference>
<name>A0A914Q485_9BILA</name>
<evidence type="ECO:0000313" key="1">
    <source>
        <dbReference type="Proteomes" id="UP000887578"/>
    </source>
</evidence>
<proteinExistence type="predicted"/>
<reference evidence="2" key="1">
    <citation type="submission" date="2022-11" db="UniProtKB">
        <authorList>
            <consortium name="WormBaseParasite"/>
        </authorList>
    </citation>
    <scope>IDENTIFICATION</scope>
</reference>
<keyword evidence="1" id="KW-1185">Reference proteome</keyword>
<dbReference type="AlphaFoldDB" id="A0A914Q485"/>
<protein>
    <submittedName>
        <fullName evidence="2">Uncharacterized protein</fullName>
    </submittedName>
</protein>
<evidence type="ECO:0000313" key="2">
    <source>
        <dbReference type="WBParaSite" id="PDA_v2.g26135.t1"/>
    </source>
</evidence>
<organism evidence="1 2">
    <name type="scientific">Panagrolaimus davidi</name>
    <dbReference type="NCBI Taxonomy" id="227884"/>
    <lineage>
        <taxon>Eukaryota</taxon>
        <taxon>Metazoa</taxon>
        <taxon>Ecdysozoa</taxon>
        <taxon>Nematoda</taxon>
        <taxon>Chromadorea</taxon>
        <taxon>Rhabditida</taxon>
        <taxon>Tylenchina</taxon>
        <taxon>Panagrolaimomorpha</taxon>
        <taxon>Panagrolaimoidea</taxon>
        <taxon>Panagrolaimidae</taxon>
        <taxon>Panagrolaimus</taxon>
    </lineage>
</organism>